<name>A0A9W6UYJ6_9ACTN</name>
<evidence type="ECO:0000313" key="4">
    <source>
        <dbReference type="Proteomes" id="UP001165124"/>
    </source>
</evidence>
<evidence type="ECO:0000256" key="1">
    <source>
        <dbReference type="SAM" id="Phobius"/>
    </source>
</evidence>
<dbReference type="RefSeq" id="WP_067917817.1">
    <property type="nucleotide sequence ID" value="NZ_BSRZ01000014.1"/>
</dbReference>
<protein>
    <recommendedName>
        <fullName evidence="2">SPW repeat-containing integral membrane domain-containing protein</fullName>
    </recommendedName>
</protein>
<reference evidence="3" key="1">
    <citation type="submission" date="2023-02" db="EMBL/GenBank/DDBJ databases">
        <title>Actinomadura rubrobrunea NBRC 14622.</title>
        <authorList>
            <person name="Ichikawa N."/>
            <person name="Sato H."/>
            <person name="Tonouchi N."/>
        </authorList>
    </citation>
    <scope>NUCLEOTIDE SEQUENCE</scope>
    <source>
        <strain evidence="3">NBRC 14622</strain>
    </source>
</reference>
<sequence>MGKFAWQDGVAFLAGLVALVAPELWADGAGKQPLMVLGALLALAGLYALIGAAGPTPWTTTAFALLVFVSPWAFSFSGEDAAAWTAWIAGGIAAIVGIWGATQAGGGLTRTGGSRASTA</sequence>
<dbReference type="EMBL" id="BSRZ01000014">
    <property type="protein sequence ID" value="GLW66317.1"/>
    <property type="molecule type" value="Genomic_DNA"/>
</dbReference>
<accession>A0A9W6UYJ6</accession>
<dbReference type="Proteomes" id="UP001165124">
    <property type="component" value="Unassembled WGS sequence"/>
</dbReference>
<comment type="caution">
    <text evidence="3">The sequence shown here is derived from an EMBL/GenBank/DDBJ whole genome shotgun (WGS) entry which is preliminary data.</text>
</comment>
<feature type="transmembrane region" description="Helical" evidence="1">
    <location>
        <begin position="58"/>
        <end position="75"/>
    </location>
</feature>
<keyword evidence="1" id="KW-0812">Transmembrane</keyword>
<feature type="transmembrane region" description="Helical" evidence="1">
    <location>
        <begin position="36"/>
        <end position="53"/>
    </location>
</feature>
<keyword evidence="4" id="KW-1185">Reference proteome</keyword>
<proteinExistence type="predicted"/>
<dbReference type="InterPro" id="IPR005530">
    <property type="entry name" value="SPW"/>
</dbReference>
<organism evidence="3 4">
    <name type="scientific">Actinomadura rubrobrunea</name>
    <dbReference type="NCBI Taxonomy" id="115335"/>
    <lineage>
        <taxon>Bacteria</taxon>
        <taxon>Bacillati</taxon>
        <taxon>Actinomycetota</taxon>
        <taxon>Actinomycetes</taxon>
        <taxon>Streptosporangiales</taxon>
        <taxon>Thermomonosporaceae</taxon>
        <taxon>Actinomadura</taxon>
    </lineage>
</organism>
<dbReference type="AlphaFoldDB" id="A0A9W6UYJ6"/>
<keyword evidence="1" id="KW-0472">Membrane</keyword>
<feature type="domain" description="SPW repeat-containing integral membrane" evidence="2">
    <location>
        <begin position="6"/>
        <end position="97"/>
    </location>
</feature>
<dbReference type="Pfam" id="PF03779">
    <property type="entry name" value="SPW"/>
    <property type="match status" value="1"/>
</dbReference>
<evidence type="ECO:0000313" key="3">
    <source>
        <dbReference type="EMBL" id="GLW66317.1"/>
    </source>
</evidence>
<keyword evidence="1" id="KW-1133">Transmembrane helix</keyword>
<gene>
    <name evidence="3" type="ORF">Arub01_45610</name>
</gene>
<feature type="transmembrane region" description="Helical" evidence="1">
    <location>
        <begin position="81"/>
        <end position="101"/>
    </location>
</feature>
<evidence type="ECO:0000259" key="2">
    <source>
        <dbReference type="Pfam" id="PF03779"/>
    </source>
</evidence>